<dbReference type="PANTHER" id="PTHR43213:SF5">
    <property type="entry name" value="BIFUNCTIONAL DTTP_UTP PYROPHOSPHATASE_METHYLTRANSFERASE PROTEIN-RELATED"/>
    <property type="match status" value="1"/>
</dbReference>
<evidence type="ECO:0000256" key="1">
    <source>
        <dbReference type="ARBA" id="ARBA00001968"/>
    </source>
</evidence>
<keyword evidence="4" id="KW-0963">Cytoplasm</keyword>
<proteinExistence type="inferred from homology"/>
<dbReference type="CDD" id="cd00555">
    <property type="entry name" value="Maf"/>
    <property type="match status" value="1"/>
</dbReference>
<keyword evidence="2 4" id="KW-0378">Hydrolase</keyword>
<sequence length="186" mass="20510">MLILASASPRRAELLTQLQVPFKQISVDLDESVKSGEEPRDYVVRLARAKAEAGWRQAGHVDPVLGSDTAVVCQNKILGKPQDQADFKRMFALLSGAHHQVMTAVALRSDRGLQHRLVLTDVSFKVVSPQEMDWYWQTGEPADKAGGYGIQGLAGRFVTRIQGSYSAVVGLPLYETAELLKEQHLL</sequence>
<gene>
    <name evidence="5" type="ORF">GCM10010982_26750</name>
</gene>
<accession>A0A917Z0Y8</accession>
<evidence type="ECO:0000313" key="5">
    <source>
        <dbReference type="EMBL" id="GGO71291.1"/>
    </source>
</evidence>
<reference evidence="5" key="1">
    <citation type="journal article" date="2014" name="Int. J. Syst. Evol. Microbiol.">
        <title>Complete genome sequence of Corynebacterium casei LMG S-19264T (=DSM 44701T), isolated from a smear-ripened cheese.</title>
        <authorList>
            <consortium name="US DOE Joint Genome Institute (JGI-PGF)"/>
            <person name="Walter F."/>
            <person name="Albersmeier A."/>
            <person name="Kalinowski J."/>
            <person name="Ruckert C."/>
        </authorList>
    </citation>
    <scope>NUCLEOTIDE SEQUENCE</scope>
    <source>
        <strain evidence="5">CGMCC 1.7086</strain>
    </source>
</reference>
<dbReference type="RefSeq" id="WP_188696059.1">
    <property type="nucleotide sequence ID" value="NZ_BMLS01000004.1"/>
</dbReference>
<comment type="caution">
    <text evidence="5">The sequence shown here is derived from an EMBL/GenBank/DDBJ whole genome shotgun (WGS) entry which is preliminary data.</text>
</comment>
<name>A0A917Z0Y8_9ALTE</name>
<evidence type="ECO:0000313" key="6">
    <source>
        <dbReference type="Proteomes" id="UP000606935"/>
    </source>
</evidence>
<comment type="cofactor">
    <cofactor evidence="1 4">
        <name>a divalent metal cation</name>
        <dbReference type="ChEBI" id="CHEBI:60240"/>
    </cofactor>
</comment>
<evidence type="ECO:0000256" key="4">
    <source>
        <dbReference type="HAMAP-Rule" id="MF_00528"/>
    </source>
</evidence>
<feature type="site" description="Important for substrate specificity" evidence="4">
    <location>
        <position position="10"/>
    </location>
</feature>
<dbReference type="NCBIfam" id="TIGR00172">
    <property type="entry name" value="maf"/>
    <property type="match status" value="1"/>
</dbReference>
<dbReference type="Pfam" id="PF02545">
    <property type="entry name" value="Maf"/>
    <property type="match status" value="1"/>
</dbReference>
<comment type="function">
    <text evidence="4">Nucleoside triphosphate pyrophosphatase that hydrolyzes dTTP and UTP. May have a dual role in cell division arrest and in preventing the incorporation of modified nucleotides into cellular nucleic acids.</text>
</comment>
<dbReference type="EC" id="3.6.1.9" evidence="4"/>
<keyword evidence="6" id="KW-1185">Reference proteome</keyword>
<dbReference type="InterPro" id="IPR029001">
    <property type="entry name" value="ITPase-like_fam"/>
</dbReference>
<feature type="active site" description="Proton acceptor" evidence="4">
    <location>
        <position position="68"/>
    </location>
</feature>
<dbReference type="HAMAP" id="MF_00528">
    <property type="entry name" value="Maf"/>
    <property type="match status" value="1"/>
</dbReference>
<comment type="catalytic activity">
    <reaction evidence="4">
        <text>dTTP + H2O = dTMP + diphosphate + H(+)</text>
        <dbReference type="Rhea" id="RHEA:28534"/>
        <dbReference type="ChEBI" id="CHEBI:15377"/>
        <dbReference type="ChEBI" id="CHEBI:15378"/>
        <dbReference type="ChEBI" id="CHEBI:33019"/>
        <dbReference type="ChEBI" id="CHEBI:37568"/>
        <dbReference type="ChEBI" id="CHEBI:63528"/>
        <dbReference type="EC" id="3.6.1.9"/>
    </reaction>
</comment>
<comment type="caution">
    <text evidence="4">Lacks conserved residue(s) required for the propagation of feature annotation.</text>
</comment>
<dbReference type="Gene3D" id="3.90.950.10">
    <property type="match status" value="1"/>
</dbReference>
<dbReference type="AlphaFoldDB" id="A0A917Z0Y8"/>
<comment type="similarity">
    <text evidence="4">Belongs to the Maf family. YhdE subfamily.</text>
</comment>
<feature type="site" description="Important for substrate specificity" evidence="4">
    <location>
        <position position="151"/>
    </location>
</feature>
<dbReference type="GO" id="GO:0005737">
    <property type="term" value="C:cytoplasm"/>
    <property type="evidence" value="ECO:0007669"/>
    <property type="project" value="UniProtKB-SubCell"/>
</dbReference>
<reference evidence="5" key="2">
    <citation type="submission" date="2020-09" db="EMBL/GenBank/DDBJ databases">
        <authorList>
            <person name="Sun Q."/>
            <person name="Zhou Y."/>
        </authorList>
    </citation>
    <scope>NUCLEOTIDE SEQUENCE</scope>
    <source>
        <strain evidence="5">CGMCC 1.7086</strain>
    </source>
</reference>
<comment type="catalytic activity">
    <reaction evidence="4">
        <text>UTP + H2O = UMP + diphosphate + H(+)</text>
        <dbReference type="Rhea" id="RHEA:29395"/>
        <dbReference type="ChEBI" id="CHEBI:15377"/>
        <dbReference type="ChEBI" id="CHEBI:15378"/>
        <dbReference type="ChEBI" id="CHEBI:33019"/>
        <dbReference type="ChEBI" id="CHEBI:46398"/>
        <dbReference type="ChEBI" id="CHEBI:57865"/>
        <dbReference type="EC" id="3.6.1.9"/>
    </reaction>
</comment>
<dbReference type="PANTHER" id="PTHR43213">
    <property type="entry name" value="BIFUNCTIONAL DTTP/UTP PYROPHOSPHATASE/METHYLTRANSFERASE PROTEIN-RELATED"/>
    <property type="match status" value="1"/>
</dbReference>
<protein>
    <recommendedName>
        <fullName evidence="4">dTTP/UTP pyrophosphatase</fullName>
        <shortName evidence="4">dTTPase/UTPase</shortName>
        <ecNumber evidence="4">3.6.1.9</ecNumber>
    </recommendedName>
    <alternativeName>
        <fullName evidence="4">Nucleoside triphosphate pyrophosphatase</fullName>
    </alternativeName>
    <alternativeName>
        <fullName evidence="4">Nucleotide pyrophosphatase</fullName>
        <shortName evidence="4">Nucleotide PPase</shortName>
    </alternativeName>
</protein>
<dbReference type="EMBL" id="BMLS01000004">
    <property type="protein sequence ID" value="GGO71291.1"/>
    <property type="molecule type" value="Genomic_DNA"/>
</dbReference>
<dbReference type="Proteomes" id="UP000606935">
    <property type="component" value="Unassembled WGS sequence"/>
</dbReference>
<keyword evidence="3 4" id="KW-0546">Nucleotide metabolism</keyword>
<dbReference type="PIRSF" id="PIRSF006305">
    <property type="entry name" value="Maf"/>
    <property type="match status" value="1"/>
</dbReference>
<dbReference type="GO" id="GO:0047429">
    <property type="term" value="F:nucleoside triphosphate diphosphatase activity"/>
    <property type="evidence" value="ECO:0007669"/>
    <property type="project" value="UniProtKB-EC"/>
</dbReference>
<comment type="subcellular location">
    <subcellularLocation>
        <location evidence="4">Cytoplasm</location>
    </subcellularLocation>
</comment>
<evidence type="ECO:0000256" key="3">
    <source>
        <dbReference type="ARBA" id="ARBA00023080"/>
    </source>
</evidence>
<organism evidence="5 6">
    <name type="scientific">Bowmanella pacifica</name>
    <dbReference type="NCBI Taxonomy" id="502051"/>
    <lineage>
        <taxon>Bacteria</taxon>
        <taxon>Pseudomonadati</taxon>
        <taxon>Pseudomonadota</taxon>
        <taxon>Gammaproteobacteria</taxon>
        <taxon>Alteromonadales</taxon>
        <taxon>Alteromonadaceae</taxon>
        <taxon>Bowmanella</taxon>
    </lineage>
</organism>
<dbReference type="SUPFAM" id="SSF52972">
    <property type="entry name" value="ITPase-like"/>
    <property type="match status" value="1"/>
</dbReference>
<evidence type="ECO:0000256" key="2">
    <source>
        <dbReference type="ARBA" id="ARBA00022801"/>
    </source>
</evidence>
<dbReference type="GO" id="GO:0009117">
    <property type="term" value="P:nucleotide metabolic process"/>
    <property type="evidence" value="ECO:0007669"/>
    <property type="project" value="UniProtKB-KW"/>
</dbReference>
<feature type="site" description="Important for substrate specificity" evidence="4">
    <location>
        <position position="69"/>
    </location>
</feature>
<dbReference type="InterPro" id="IPR003697">
    <property type="entry name" value="Maf-like"/>
</dbReference>